<dbReference type="Gene3D" id="3.40.50.1110">
    <property type="entry name" value="SGNH hydrolase"/>
    <property type="match status" value="1"/>
</dbReference>
<dbReference type="RefSeq" id="WP_204821761.1">
    <property type="nucleotide sequence ID" value="NZ_JANHOF010000015.1"/>
</dbReference>
<protein>
    <submittedName>
        <fullName evidence="3">GDSL-type esterase/lipase family protein</fullName>
    </submittedName>
</protein>
<feature type="domain" description="Carbohydrate esterase 2 N-terminal" evidence="2">
    <location>
        <begin position="53"/>
        <end position="156"/>
    </location>
</feature>
<sequence>MNRVNKKVFLSAAFVIAAVMVIAGLLNSKTDPYIEKTAVGARAGIPDDPHIHYVGRWDQSNPKVFKSNWPGAYFRVNFTGTTARLKLEAGSDIFVSIDNGADVYYAYMPGEDGMVNLTPTPLEPGIHSLRVTARSEKDKVAFAGLILDENAQTLPAERREKWIEFVGDSITAGCCASNANWVLRSYAWLAAEQLQADHTQIAYSGICLVDGVKCASPNEIGMSKQYFKLHTVEVPDSPTWSFTGRQPDMVVVNLGTNDYNNGVTAEVFQEQYAAFIQRIRSHYPAAAILVLGTLADMLTEPTIQAVQQVAAAGDVNVHFIDTKGWVDAGLPDFEDQLHPSDYGHEKIAGKLVTIIRELWQQQTRHGR</sequence>
<accession>A0ABV6J1S0</accession>
<dbReference type="Pfam" id="PF13472">
    <property type="entry name" value="Lipase_GDSL_2"/>
    <property type="match status" value="1"/>
</dbReference>
<dbReference type="InterPro" id="IPR013830">
    <property type="entry name" value="SGNH_hydro"/>
</dbReference>
<organism evidence="3 4">
    <name type="scientific">Paenibacillus mendelii</name>
    <dbReference type="NCBI Taxonomy" id="206163"/>
    <lineage>
        <taxon>Bacteria</taxon>
        <taxon>Bacillati</taxon>
        <taxon>Bacillota</taxon>
        <taxon>Bacilli</taxon>
        <taxon>Bacillales</taxon>
        <taxon>Paenibacillaceae</taxon>
        <taxon>Paenibacillus</taxon>
    </lineage>
</organism>
<evidence type="ECO:0000313" key="4">
    <source>
        <dbReference type="Proteomes" id="UP001589818"/>
    </source>
</evidence>
<dbReference type="EMBL" id="JBHLVF010000003">
    <property type="protein sequence ID" value="MFC0389810.1"/>
    <property type="molecule type" value="Genomic_DNA"/>
</dbReference>
<keyword evidence="4" id="KW-1185">Reference proteome</keyword>
<dbReference type="PANTHER" id="PTHR37834">
    <property type="entry name" value="GDSL-LIKE LIPASE/ACYLHYDROLASE DOMAIN PROTEIN (AFU_ORTHOLOGUE AFUA_2G00620)"/>
    <property type="match status" value="1"/>
</dbReference>
<feature type="domain" description="SGNH hydrolase-type esterase" evidence="1">
    <location>
        <begin position="165"/>
        <end position="345"/>
    </location>
</feature>
<dbReference type="SUPFAM" id="SSF52266">
    <property type="entry name" value="SGNH hydrolase"/>
    <property type="match status" value="1"/>
</dbReference>
<evidence type="ECO:0000259" key="1">
    <source>
        <dbReference type="Pfam" id="PF13472"/>
    </source>
</evidence>
<reference evidence="3 4" key="1">
    <citation type="submission" date="2024-09" db="EMBL/GenBank/DDBJ databases">
        <authorList>
            <person name="Sun Q."/>
            <person name="Mori K."/>
        </authorList>
    </citation>
    <scope>NUCLEOTIDE SEQUENCE [LARGE SCALE GENOMIC DNA]</scope>
    <source>
        <strain evidence="3 4">CCM 4839</strain>
    </source>
</reference>
<name>A0ABV6J1S0_9BACL</name>
<evidence type="ECO:0000313" key="3">
    <source>
        <dbReference type="EMBL" id="MFC0389810.1"/>
    </source>
</evidence>
<evidence type="ECO:0000259" key="2">
    <source>
        <dbReference type="Pfam" id="PF17996"/>
    </source>
</evidence>
<dbReference type="Gene3D" id="2.60.120.260">
    <property type="entry name" value="Galactose-binding domain-like"/>
    <property type="match status" value="1"/>
</dbReference>
<dbReference type="Pfam" id="PF17996">
    <property type="entry name" value="CE2_N"/>
    <property type="match status" value="1"/>
</dbReference>
<dbReference type="InterPro" id="IPR037461">
    <property type="entry name" value="CtCE2-like_dom"/>
</dbReference>
<dbReference type="InterPro" id="IPR052762">
    <property type="entry name" value="PCW_deacetylase/CE"/>
</dbReference>
<proteinExistence type="predicted"/>
<dbReference type="CDD" id="cd01831">
    <property type="entry name" value="Endoglucanase_E_like"/>
    <property type="match status" value="1"/>
</dbReference>
<comment type="caution">
    <text evidence="3">The sequence shown here is derived from an EMBL/GenBank/DDBJ whole genome shotgun (WGS) entry which is preliminary data.</text>
</comment>
<dbReference type="InterPro" id="IPR036514">
    <property type="entry name" value="SGNH_hydro_sf"/>
</dbReference>
<dbReference type="InterPro" id="IPR040794">
    <property type="entry name" value="CE2_N"/>
</dbReference>
<dbReference type="PANTHER" id="PTHR37834:SF2">
    <property type="entry name" value="ESTERASE, SGNH HYDROLASE-TYPE"/>
    <property type="match status" value="1"/>
</dbReference>
<dbReference type="Proteomes" id="UP001589818">
    <property type="component" value="Unassembled WGS sequence"/>
</dbReference>
<gene>
    <name evidence="3" type="ORF">ACFFJ8_00320</name>
</gene>